<dbReference type="Pfam" id="PF00970">
    <property type="entry name" value="FAD_binding_6"/>
    <property type="match status" value="1"/>
</dbReference>
<evidence type="ECO:0000256" key="5">
    <source>
        <dbReference type="ARBA" id="ARBA00022575"/>
    </source>
</evidence>
<name>A5E720_LODEL</name>
<dbReference type="AlphaFoldDB" id="A5E720"/>
<evidence type="ECO:0000256" key="4">
    <source>
        <dbReference type="ARBA" id="ARBA00012229"/>
    </source>
</evidence>
<dbReference type="PROSITE" id="PS01033">
    <property type="entry name" value="GLOBIN"/>
    <property type="match status" value="1"/>
</dbReference>
<dbReference type="FunCoup" id="A5E720">
    <property type="interactions" value="335"/>
</dbReference>
<dbReference type="GeneID" id="5230474"/>
<evidence type="ECO:0000259" key="17">
    <source>
        <dbReference type="PROSITE" id="PS51384"/>
    </source>
</evidence>
<keyword evidence="10" id="KW-0521">NADP</keyword>
<dbReference type="OMA" id="ADIHYEV"/>
<feature type="domain" description="FAD-binding FR-type" evidence="17">
    <location>
        <begin position="156"/>
        <end position="261"/>
    </location>
</feature>
<dbReference type="FunFam" id="1.10.490.10:FF:000003">
    <property type="entry name" value="Flavohemoprotein"/>
    <property type="match status" value="1"/>
</dbReference>
<dbReference type="Gene3D" id="2.40.30.10">
    <property type="entry name" value="Translation factors"/>
    <property type="match status" value="1"/>
</dbReference>
<gene>
    <name evidence="18" type="ORF">LELG_05409</name>
</gene>
<dbReference type="PRINTS" id="PR00406">
    <property type="entry name" value="CYTB5RDTASE"/>
</dbReference>
<dbReference type="GO" id="GO:0046872">
    <property type="term" value="F:metal ion binding"/>
    <property type="evidence" value="ECO:0007669"/>
    <property type="project" value="UniProtKB-KW"/>
</dbReference>
<evidence type="ECO:0000313" key="19">
    <source>
        <dbReference type="Proteomes" id="UP000001996"/>
    </source>
</evidence>
<evidence type="ECO:0000256" key="8">
    <source>
        <dbReference type="ARBA" id="ARBA00022723"/>
    </source>
</evidence>
<evidence type="ECO:0000256" key="10">
    <source>
        <dbReference type="ARBA" id="ARBA00022857"/>
    </source>
</evidence>
<dbReference type="InterPro" id="IPR000971">
    <property type="entry name" value="Globin"/>
</dbReference>
<dbReference type="HOGENOM" id="CLU_003827_12_0_1"/>
<keyword evidence="12" id="KW-0408">Iron</keyword>
<keyword evidence="7" id="KW-0285">Flavoprotein</keyword>
<keyword evidence="5" id="KW-0216">Detoxification</keyword>
<evidence type="ECO:0000256" key="2">
    <source>
        <dbReference type="ARBA" id="ARBA00001974"/>
    </source>
</evidence>
<dbReference type="Pfam" id="PF00042">
    <property type="entry name" value="Globin"/>
    <property type="match status" value="1"/>
</dbReference>
<feature type="domain" description="Globin" evidence="16">
    <location>
        <begin position="9"/>
        <end position="147"/>
    </location>
</feature>
<dbReference type="GO" id="GO:0070458">
    <property type="term" value="P:cellular detoxification of nitrogen compound"/>
    <property type="evidence" value="ECO:0007669"/>
    <property type="project" value="EnsemblFungi"/>
</dbReference>
<keyword evidence="11" id="KW-0560">Oxidoreductase</keyword>
<dbReference type="STRING" id="379508.A5E720"/>
<evidence type="ECO:0000256" key="11">
    <source>
        <dbReference type="ARBA" id="ARBA00023002"/>
    </source>
</evidence>
<evidence type="ECO:0000256" key="1">
    <source>
        <dbReference type="ARBA" id="ARBA00001970"/>
    </source>
</evidence>
<dbReference type="InterPro" id="IPR009050">
    <property type="entry name" value="Globin-like_sf"/>
</dbReference>
<dbReference type="GO" id="GO:0008941">
    <property type="term" value="F:nitric oxide dioxygenase NAD(P)H activity"/>
    <property type="evidence" value="ECO:0007669"/>
    <property type="project" value="UniProtKB-EC"/>
</dbReference>
<evidence type="ECO:0000313" key="18">
    <source>
        <dbReference type="EMBL" id="EDK47228.1"/>
    </source>
</evidence>
<evidence type="ECO:0000256" key="3">
    <source>
        <dbReference type="ARBA" id="ARBA00006401"/>
    </source>
</evidence>
<keyword evidence="6" id="KW-0349">Heme</keyword>
<dbReference type="Gene3D" id="1.10.490.10">
    <property type="entry name" value="Globins"/>
    <property type="match status" value="1"/>
</dbReference>
<keyword evidence="19" id="KW-1185">Reference proteome</keyword>
<dbReference type="EC" id="1.14.12.17" evidence="4"/>
<dbReference type="FunFam" id="2.40.30.10:FF:000034">
    <property type="entry name" value="Flavohemoprotein"/>
    <property type="match status" value="1"/>
</dbReference>
<evidence type="ECO:0000256" key="13">
    <source>
        <dbReference type="ARBA" id="ARBA00023027"/>
    </source>
</evidence>
<keyword evidence="13" id="KW-0520">NAD</keyword>
<dbReference type="Pfam" id="PF00175">
    <property type="entry name" value="NAD_binding_1"/>
    <property type="match status" value="1"/>
</dbReference>
<keyword evidence="9" id="KW-0274">FAD</keyword>
<dbReference type="Proteomes" id="UP000001996">
    <property type="component" value="Unassembled WGS sequence"/>
</dbReference>
<dbReference type="PANTHER" id="PTHR43396:SF3">
    <property type="entry name" value="FLAVOHEMOPROTEIN"/>
    <property type="match status" value="1"/>
</dbReference>
<dbReference type="CDD" id="cd06184">
    <property type="entry name" value="flavohem_like_fad_nad_binding"/>
    <property type="match status" value="1"/>
</dbReference>
<evidence type="ECO:0000256" key="15">
    <source>
        <dbReference type="ARBA" id="ARBA00049433"/>
    </source>
</evidence>
<dbReference type="InterPro" id="IPR017927">
    <property type="entry name" value="FAD-bd_FR_type"/>
</dbReference>
<dbReference type="EMBL" id="CH981532">
    <property type="protein sequence ID" value="EDK47228.1"/>
    <property type="molecule type" value="Genomic_DNA"/>
</dbReference>
<dbReference type="KEGG" id="lel:PVL30_002509"/>
<comment type="catalytic activity">
    <reaction evidence="15">
        <text>2 nitric oxide + NADPH + 2 O2 = 2 nitrate + NADP(+) + H(+)</text>
        <dbReference type="Rhea" id="RHEA:19465"/>
        <dbReference type="ChEBI" id="CHEBI:15378"/>
        <dbReference type="ChEBI" id="CHEBI:15379"/>
        <dbReference type="ChEBI" id="CHEBI:16480"/>
        <dbReference type="ChEBI" id="CHEBI:17632"/>
        <dbReference type="ChEBI" id="CHEBI:57783"/>
        <dbReference type="ChEBI" id="CHEBI:58349"/>
        <dbReference type="EC" id="1.14.12.17"/>
    </reaction>
</comment>
<dbReference type="InParanoid" id="A5E720"/>
<dbReference type="eggNOG" id="KOG3378">
    <property type="taxonomic scope" value="Eukaryota"/>
</dbReference>
<comment type="catalytic activity">
    <reaction evidence="14">
        <text>2 nitric oxide + NADH + 2 O2 = 2 nitrate + NAD(+) + H(+)</text>
        <dbReference type="Rhea" id="RHEA:19469"/>
        <dbReference type="ChEBI" id="CHEBI:15378"/>
        <dbReference type="ChEBI" id="CHEBI:15379"/>
        <dbReference type="ChEBI" id="CHEBI:16480"/>
        <dbReference type="ChEBI" id="CHEBI:17632"/>
        <dbReference type="ChEBI" id="CHEBI:57540"/>
        <dbReference type="ChEBI" id="CHEBI:57945"/>
        <dbReference type="EC" id="1.14.12.17"/>
    </reaction>
</comment>
<evidence type="ECO:0000256" key="14">
    <source>
        <dbReference type="ARBA" id="ARBA00048649"/>
    </source>
</evidence>
<evidence type="ECO:0000256" key="12">
    <source>
        <dbReference type="ARBA" id="ARBA00023004"/>
    </source>
</evidence>
<evidence type="ECO:0000256" key="9">
    <source>
        <dbReference type="ARBA" id="ARBA00022827"/>
    </source>
</evidence>
<keyword evidence="8" id="KW-0479">Metal-binding</keyword>
<dbReference type="PROSITE" id="PS51384">
    <property type="entry name" value="FAD_FR"/>
    <property type="match status" value="1"/>
</dbReference>
<dbReference type="GO" id="GO:0019825">
    <property type="term" value="F:oxygen binding"/>
    <property type="evidence" value="ECO:0007669"/>
    <property type="project" value="InterPro"/>
</dbReference>
<comment type="cofactor">
    <cofactor evidence="1">
        <name>heme b</name>
        <dbReference type="ChEBI" id="CHEBI:60344"/>
    </cofactor>
</comment>
<dbReference type="Gene3D" id="3.40.50.80">
    <property type="entry name" value="Nucleotide-binding domain of ferredoxin-NADP reductase (FNR) module"/>
    <property type="match status" value="1"/>
</dbReference>
<dbReference type="GO" id="GO:0071949">
    <property type="term" value="F:FAD binding"/>
    <property type="evidence" value="ECO:0007669"/>
    <property type="project" value="TreeGrafter"/>
</dbReference>
<accession>A5E720</accession>
<comment type="cofactor">
    <cofactor evidence="2">
        <name>FAD</name>
        <dbReference type="ChEBI" id="CHEBI:57692"/>
    </cofactor>
</comment>
<dbReference type="SUPFAM" id="SSF46458">
    <property type="entry name" value="Globin-like"/>
    <property type="match status" value="1"/>
</dbReference>
<evidence type="ECO:0000256" key="6">
    <source>
        <dbReference type="ARBA" id="ARBA00022617"/>
    </source>
</evidence>
<dbReference type="OrthoDB" id="436496at2759"/>
<dbReference type="InterPro" id="IPR012292">
    <property type="entry name" value="Globin/Proto"/>
</dbReference>
<dbReference type="InterPro" id="IPR017938">
    <property type="entry name" value="Riboflavin_synthase-like_b-brl"/>
</dbReference>
<evidence type="ECO:0000256" key="7">
    <source>
        <dbReference type="ARBA" id="ARBA00022630"/>
    </source>
</evidence>
<dbReference type="SUPFAM" id="SSF63380">
    <property type="entry name" value="Riboflavin synthase domain-like"/>
    <property type="match status" value="1"/>
</dbReference>
<sequence length="395" mass="44467">MTQIYEQKDLTPEQIALIKSTVPILEQAGETLTQKFYTKMLSGYDEVKPFFNQTDQKLLRQPKILAFSLLQYAKNIEDLTPLLGFVQQIVAKHVGLQVKAEHYPIVGTCLIETMGELLPPDVCTKDFVEAWSIAYGNLAAILIDLEAKQYAQEPWQDFKEFKVTKIEEENAEVKSVYFTPADGSNIGAAKPGQYVCLRWKTPDSEFEKSREYSISQIPKDNEYRISVRRLPDGIVSGFIHETLKVGDILKVAPPNGNFVYEKKAPVLTLLCGGIGITPFIPIILAALADGVEKINLLYSNRSDESRAFGSYLSQLSKTNPGKLNIIEYFSEGHKSSIEGAQVFDRALELSDLDAYVSNGEDVYLLGPRPYMKTIREYLGKKNIDVKFEYFGPYDP</sequence>
<dbReference type="InterPro" id="IPR039261">
    <property type="entry name" value="FNR_nucleotide-bd"/>
</dbReference>
<evidence type="ECO:0000259" key="16">
    <source>
        <dbReference type="PROSITE" id="PS01033"/>
    </source>
</evidence>
<dbReference type="GO" id="GO:0046210">
    <property type="term" value="P:nitric oxide catabolic process"/>
    <property type="evidence" value="ECO:0007669"/>
    <property type="project" value="TreeGrafter"/>
</dbReference>
<proteinExistence type="inferred from homology"/>
<protein>
    <recommendedName>
        <fullName evidence="4">nitric oxide dioxygenase</fullName>
        <ecNumber evidence="4">1.14.12.17</ecNumber>
    </recommendedName>
</protein>
<dbReference type="GO" id="GO:0071500">
    <property type="term" value="P:cellular response to nitrosative stress"/>
    <property type="evidence" value="ECO:0007669"/>
    <property type="project" value="EnsemblFungi"/>
</dbReference>
<organism evidence="18 19">
    <name type="scientific">Lodderomyces elongisporus (strain ATCC 11503 / CBS 2605 / JCM 1781 / NBRC 1676 / NRRL YB-4239)</name>
    <name type="common">Yeast</name>
    <name type="synonym">Saccharomyces elongisporus</name>
    <dbReference type="NCBI Taxonomy" id="379508"/>
    <lineage>
        <taxon>Eukaryota</taxon>
        <taxon>Fungi</taxon>
        <taxon>Dikarya</taxon>
        <taxon>Ascomycota</taxon>
        <taxon>Saccharomycotina</taxon>
        <taxon>Pichiomycetes</taxon>
        <taxon>Debaryomycetaceae</taxon>
        <taxon>Candida/Lodderomyces clade</taxon>
        <taxon>Lodderomyces</taxon>
    </lineage>
</organism>
<dbReference type="GO" id="GO:0020037">
    <property type="term" value="F:heme binding"/>
    <property type="evidence" value="ECO:0007669"/>
    <property type="project" value="InterPro"/>
</dbReference>
<reference evidence="18 19" key="1">
    <citation type="journal article" date="2009" name="Nature">
        <title>Evolution of pathogenicity and sexual reproduction in eight Candida genomes.</title>
        <authorList>
            <person name="Butler G."/>
            <person name="Rasmussen M.D."/>
            <person name="Lin M.F."/>
            <person name="Santos M.A."/>
            <person name="Sakthikumar S."/>
            <person name="Munro C.A."/>
            <person name="Rheinbay E."/>
            <person name="Grabherr M."/>
            <person name="Forche A."/>
            <person name="Reedy J.L."/>
            <person name="Agrafioti I."/>
            <person name="Arnaud M.B."/>
            <person name="Bates S."/>
            <person name="Brown A.J."/>
            <person name="Brunke S."/>
            <person name="Costanzo M.C."/>
            <person name="Fitzpatrick D.A."/>
            <person name="de Groot P.W."/>
            <person name="Harris D."/>
            <person name="Hoyer L.L."/>
            <person name="Hube B."/>
            <person name="Klis F.M."/>
            <person name="Kodira C."/>
            <person name="Lennard N."/>
            <person name="Logue M.E."/>
            <person name="Martin R."/>
            <person name="Neiman A.M."/>
            <person name="Nikolaou E."/>
            <person name="Quail M.A."/>
            <person name="Quinn J."/>
            <person name="Santos M.C."/>
            <person name="Schmitzberger F.F."/>
            <person name="Sherlock G."/>
            <person name="Shah P."/>
            <person name="Silverstein K.A."/>
            <person name="Skrzypek M.S."/>
            <person name="Soll D."/>
            <person name="Staggs R."/>
            <person name="Stansfield I."/>
            <person name="Stumpf M.P."/>
            <person name="Sudbery P.E."/>
            <person name="Srikantha T."/>
            <person name="Zeng Q."/>
            <person name="Berman J."/>
            <person name="Berriman M."/>
            <person name="Heitman J."/>
            <person name="Gow N.A."/>
            <person name="Lorenz M.C."/>
            <person name="Birren B.W."/>
            <person name="Kellis M."/>
            <person name="Cuomo C.A."/>
        </authorList>
    </citation>
    <scope>NUCLEOTIDE SEQUENCE [LARGE SCALE GENOMIC DNA]</scope>
    <source>
        <strain evidence="19">ATCC 11503 / BCRC 21390 / CBS 2605 / JCM 1781 / NBRC 1676 / NRRL YB-4239</strain>
    </source>
</reference>
<dbReference type="InterPro" id="IPR008333">
    <property type="entry name" value="Cbr1-like_FAD-bd_dom"/>
</dbReference>
<comment type="similarity">
    <text evidence="3">In the C-terminal section; belongs to the flavoprotein pyridine nucleotide cytochrome reductase family.</text>
</comment>
<dbReference type="SUPFAM" id="SSF52343">
    <property type="entry name" value="Ferredoxin reductase-like, C-terminal NADP-linked domain"/>
    <property type="match status" value="1"/>
</dbReference>
<dbReference type="InterPro" id="IPR001433">
    <property type="entry name" value="OxRdtase_FAD/NAD-bd"/>
</dbReference>
<dbReference type="CDD" id="cd19754">
    <property type="entry name" value="FHb_fungal-globin"/>
    <property type="match status" value="1"/>
</dbReference>
<dbReference type="PANTHER" id="PTHR43396">
    <property type="entry name" value="FLAVOHEMOPROTEIN"/>
    <property type="match status" value="1"/>
</dbReference>